<dbReference type="Pfam" id="PF20789">
    <property type="entry name" value="4HBT_3C"/>
    <property type="match status" value="1"/>
</dbReference>
<dbReference type="EMBL" id="CAFBQF010000002">
    <property type="protein sequence ID" value="CAB5044144.1"/>
    <property type="molecule type" value="Genomic_DNA"/>
</dbReference>
<dbReference type="EMBL" id="CAEZZQ010000002">
    <property type="protein sequence ID" value="CAB4763698.1"/>
    <property type="molecule type" value="Genomic_DNA"/>
</dbReference>
<name>A0A6J6NU69_9ZZZZ</name>
<organism evidence="3">
    <name type="scientific">freshwater metagenome</name>
    <dbReference type="NCBI Taxonomy" id="449393"/>
    <lineage>
        <taxon>unclassified sequences</taxon>
        <taxon>metagenomes</taxon>
        <taxon>ecological metagenomes</taxon>
    </lineage>
</organism>
<dbReference type="InterPro" id="IPR049450">
    <property type="entry name" value="ACOT8-like_C"/>
</dbReference>
<dbReference type="InterPro" id="IPR029069">
    <property type="entry name" value="HotDog_dom_sf"/>
</dbReference>
<gene>
    <name evidence="3" type="ORF">UFOPK2593_00005</name>
    <name evidence="4" type="ORF">UFOPK2894_00048</name>
    <name evidence="5" type="ORF">UFOPK3492_00033</name>
    <name evidence="6" type="ORF">UFOPK4234_00075</name>
    <name evidence="7" type="ORF">UFOPK4295_00073</name>
</gene>
<dbReference type="EMBL" id="CAEZXW010000001">
    <property type="protein sequence ID" value="CAB4690361.1"/>
    <property type="molecule type" value="Genomic_DNA"/>
</dbReference>
<feature type="domain" description="Acyl-CoA thioesterase-like N-terminal HotDog" evidence="1">
    <location>
        <begin position="23"/>
        <end position="103"/>
    </location>
</feature>
<evidence type="ECO:0000313" key="5">
    <source>
        <dbReference type="EMBL" id="CAB4887438.1"/>
    </source>
</evidence>
<proteinExistence type="predicted"/>
<evidence type="ECO:0000313" key="7">
    <source>
        <dbReference type="EMBL" id="CAB5044144.1"/>
    </source>
</evidence>
<dbReference type="EMBL" id="CAFBQA010000002">
    <property type="protein sequence ID" value="CAB5033537.1"/>
    <property type="molecule type" value="Genomic_DNA"/>
</dbReference>
<protein>
    <submittedName>
        <fullName evidence="3">Unannotated protein</fullName>
    </submittedName>
</protein>
<dbReference type="InterPro" id="IPR042171">
    <property type="entry name" value="Acyl-CoA_hotdog"/>
</dbReference>
<accession>A0A6J6NU69</accession>
<evidence type="ECO:0000259" key="2">
    <source>
        <dbReference type="Pfam" id="PF20789"/>
    </source>
</evidence>
<dbReference type="SUPFAM" id="SSF54637">
    <property type="entry name" value="Thioesterase/thiol ester dehydrase-isomerase"/>
    <property type="match status" value="2"/>
</dbReference>
<dbReference type="Pfam" id="PF13622">
    <property type="entry name" value="4HBT_3"/>
    <property type="match status" value="1"/>
</dbReference>
<dbReference type="InterPro" id="IPR052389">
    <property type="entry name" value="Sec_Metab_Biosynth-Assoc"/>
</dbReference>
<dbReference type="InterPro" id="IPR049449">
    <property type="entry name" value="TesB_ACOT8-like_N"/>
</dbReference>
<evidence type="ECO:0000313" key="6">
    <source>
        <dbReference type="EMBL" id="CAB5033537.1"/>
    </source>
</evidence>
<dbReference type="PANTHER" id="PTHR38110">
    <property type="entry name" value="CHROMOSOME 23, WHOLE GENOME SHOTGUN SEQUENCE"/>
    <property type="match status" value="1"/>
</dbReference>
<evidence type="ECO:0000313" key="3">
    <source>
        <dbReference type="EMBL" id="CAB4690361.1"/>
    </source>
</evidence>
<dbReference type="EMBL" id="CAFBMD010000001">
    <property type="protein sequence ID" value="CAB4887438.1"/>
    <property type="molecule type" value="Genomic_DNA"/>
</dbReference>
<dbReference type="PANTHER" id="PTHR38110:SF1">
    <property type="entry name" value="THIOESTERASE DOMAIN-CONTAINING PROTEIN"/>
    <property type="match status" value="1"/>
</dbReference>
<sequence>MTLWHDSLVLEPKGSGHFKAEISDAWNSGSQPNGGYLAALALNAMSLNTPFPDAVASSAFYLSAATVGEADIEVKELRVGRTTASYEASITQGKLRTRVTATFAELGSTSNGIEFKSDLPPTLSPREECVRFPHKLESGVPLRISEHVEMLINPNTDVENAQMLQTAWWRFADGADPDGLSAVLAVDSFIPVVFALGVGTWCPTLELSTHLRARPAPGWLRVQRRTRLLSQGFFEEDASVWDSNDVLVMQSRQLAKMGV</sequence>
<dbReference type="AlphaFoldDB" id="A0A6J6NU69"/>
<evidence type="ECO:0000313" key="4">
    <source>
        <dbReference type="EMBL" id="CAB4763698.1"/>
    </source>
</evidence>
<evidence type="ECO:0000259" key="1">
    <source>
        <dbReference type="Pfam" id="PF13622"/>
    </source>
</evidence>
<feature type="domain" description="Acyl-CoA thioesterase-like C-terminal" evidence="2">
    <location>
        <begin position="145"/>
        <end position="255"/>
    </location>
</feature>
<dbReference type="Gene3D" id="2.40.160.210">
    <property type="entry name" value="Acyl-CoA thioesterase, double hotdog domain"/>
    <property type="match status" value="1"/>
</dbReference>
<reference evidence="3" key="1">
    <citation type="submission" date="2020-05" db="EMBL/GenBank/DDBJ databases">
        <authorList>
            <person name="Chiriac C."/>
            <person name="Salcher M."/>
            <person name="Ghai R."/>
            <person name="Kavagutti S V."/>
        </authorList>
    </citation>
    <scope>NUCLEOTIDE SEQUENCE</scope>
</reference>